<keyword evidence="5" id="KW-0472">Membrane</keyword>
<evidence type="ECO:0000256" key="2">
    <source>
        <dbReference type="ARBA" id="ARBA00012595"/>
    </source>
</evidence>
<organism evidence="7 8">
    <name type="scientific">Sanguibacter keddieii (strain ATCC 51767 / DSM 10542 / NCFB 3025 / ST-74)</name>
    <dbReference type="NCBI Taxonomy" id="446469"/>
    <lineage>
        <taxon>Bacteria</taxon>
        <taxon>Bacillati</taxon>
        <taxon>Actinomycetota</taxon>
        <taxon>Actinomycetes</taxon>
        <taxon>Micrococcales</taxon>
        <taxon>Sanguibacteraceae</taxon>
        <taxon>Sanguibacter</taxon>
    </lineage>
</organism>
<dbReference type="eggNOG" id="COG4932">
    <property type="taxonomic scope" value="Bacteria"/>
</dbReference>
<dbReference type="EMBL" id="CP001819">
    <property type="protein sequence ID" value="ACZ22568.1"/>
    <property type="molecule type" value="Genomic_DNA"/>
</dbReference>
<dbReference type="eggNOG" id="COG1470">
    <property type="taxonomic scope" value="Bacteria"/>
</dbReference>
<dbReference type="HOGENOM" id="CLU_231786_0_0_11"/>
<feature type="transmembrane region" description="Helical" evidence="5">
    <location>
        <begin position="234"/>
        <end position="255"/>
    </location>
</feature>
<gene>
    <name evidence="7" type="ordered locus">Sked_26640</name>
</gene>
<dbReference type="PROSITE" id="PS50194">
    <property type="entry name" value="FILAMIN_REPEAT"/>
    <property type="match status" value="1"/>
</dbReference>
<evidence type="ECO:0000259" key="6">
    <source>
        <dbReference type="Pfam" id="PF16640"/>
    </source>
</evidence>
<keyword evidence="7" id="KW-0176">Collagen</keyword>
<feature type="region of interest" description="Disordered" evidence="4">
    <location>
        <begin position="272"/>
        <end position="311"/>
    </location>
</feature>
<dbReference type="GO" id="GO:0030246">
    <property type="term" value="F:carbohydrate binding"/>
    <property type="evidence" value="ECO:0007669"/>
    <property type="project" value="InterPro"/>
</dbReference>
<comment type="catalytic activity">
    <reaction evidence="1">
        <text>Endohydrolysis of (1-&gt;4)-alpha-D-glucosidic linkages in polysaccharides containing three or more (1-&gt;4)-alpha-linked D-glucose units.</text>
        <dbReference type="EC" id="3.2.1.1"/>
    </reaction>
</comment>
<feature type="region of interest" description="Disordered" evidence="4">
    <location>
        <begin position="340"/>
        <end position="362"/>
    </location>
</feature>
<keyword evidence="5" id="KW-0812">Transmembrane</keyword>
<evidence type="ECO:0000256" key="5">
    <source>
        <dbReference type="SAM" id="Phobius"/>
    </source>
</evidence>
<dbReference type="Pfam" id="PF16640">
    <property type="entry name" value="Big_3_5"/>
    <property type="match status" value="2"/>
</dbReference>
<feature type="compositionally biased region" description="Gly residues" evidence="4">
    <location>
        <begin position="281"/>
        <end position="300"/>
    </location>
</feature>
<dbReference type="InterPro" id="IPR008969">
    <property type="entry name" value="CarboxyPept-like_regulatory"/>
</dbReference>
<dbReference type="InterPro" id="IPR032109">
    <property type="entry name" value="Big_3_5"/>
</dbReference>
<dbReference type="EC" id="3.2.1.1" evidence="2"/>
<dbReference type="SUPFAM" id="SSF49464">
    <property type="entry name" value="Carboxypeptidase regulatory domain-like"/>
    <property type="match status" value="1"/>
</dbReference>
<dbReference type="Gene3D" id="2.60.40.1120">
    <property type="entry name" value="Carboxypeptidase-like, regulatory domain"/>
    <property type="match status" value="6"/>
</dbReference>
<dbReference type="InterPro" id="IPR013783">
    <property type="entry name" value="Ig-like_fold"/>
</dbReference>
<evidence type="ECO:0000256" key="1">
    <source>
        <dbReference type="ARBA" id="ARBA00000548"/>
    </source>
</evidence>
<dbReference type="GO" id="GO:0005975">
    <property type="term" value="P:carbohydrate metabolic process"/>
    <property type="evidence" value="ECO:0007669"/>
    <property type="project" value="UniProtKB-ARBA"/>
</dbReference>
<evidence type="ECO:0000256" key="4">
    <source>
        <dbReference type="SAM" id="MobiDB-lite"/>
    </source>
</evidence>
<dbReference type="Gene3D" id="2.60.40.10">
    <property type="entry name" value="Immunoglobulins"/>
    <property type="match status" value="3"/>
</dbReference>
<evidence type="ECO:0000313" key="8">
    <source>
        <dbReference type="Proteomes" id="UP000000322"/>
    </source>
</evidence>
<keyword evidence="5" id="KW-1133">Transmembrane helix</keyword>
<dbReference type="GO" id="GO:0004556">
    <property type="term" value="F:alpha-amylase activity"/>
    <property type="evidence" value="ECO:0007669"/>
    <property type="project" value="UniProtKB-EC"/>
</dbReference>
<sequence length="2148" mass="213428">MTEQITPTPAVGLGAPSVLVEPGAHAPAGRAATLRVHARNLADGPRDVTVTVMGLDDGWSPEPVRLPAVEPDATVSTEIDLLPVVGAVPGDYPFVVVVQSAAPGAGPTTTLAESVLVVDAPSEVLLTVEPADSRMRMRRRLSVVLSNTGVEPVELTVKTQTSRGLRLELPSRTLTVPGRQTVRMSATARNQRPQLMGHLDRRTFSVVAQGRQAPARFSGTVTARPLVSAAMMRVVGLLMVVVLWGGGLLVALPWFTDRAGDQPVTAQPAATVVTDPAAGPDGSGGTEGAAGGSGADGSGAPGEDDGVLPDAGVRVGGVVTADDPSGVRVQIAPASIIPTTTQQTAAGTPAASGGGGGAARGAGTSRVVPAAVVAGTGTSGTLASSDDATSSSGSARAITKTSALGLPLGSTSAAGQSSTVSAARSTETGSDGAWAFAGLAPTLNYLVTVSKPGYQTVRQVVSGAEAAAAALDVTLVAGDGSLSGVVTGPDGAGAGGVTVVLSDGTTTVSTTTATSGTVGSWAVDGLSTPSTYLVTAQGAGLGAQSVLVTLSAGGSATAPLSLQDGVATLSGTVTGPDALGAVSGVGGATVTATAGDTTRTASTLTSGRPGAYSLADLPVPGSYTLTVEAPGFATQTLELDLGPESSAAPADVLLGSSSGVAQGTVRDTAGTALSGAGLSLTNGTDAYKTMSTSDGSGSFRFNGIVPGEYVLSAELFGHLTASTTVTVASGGTVGADLVLTPVAGDGLVDTSRIRGRASDARTNGQIDCVALAPGEECLVTVSLTAQNPDGTQRQVTVTSEPDLEYVIPAADDTGLLPGLYELTVSAPGYESSSVKVNVPMAQTVSAGQVALFPSPSLSGTVLTRIGAVPDGTCVVAVASGQPAPTGGCTAPAPDTCQVDGGRCAFTGVNGGYTITSMPAGTYTVTVLPGSAEYRVSGTIPPVTLVPGDVRRVDVTLDRLARLSVTTLVDRGTGAITPAAGAVVTPVLLAGSGKPVVPGAPGTPGTPVVSVDGVAALSMLEPGTYRFDVTWQDDDGVQLTGSIAGIELAFNQERTTQLVLTRTVRVFQGALMTQLTAGIQTPVEDREVVVTGIIGYDGVTPVRSSVTLVTDDDGQFATSATPDTSGYLPLVSDKVDVTVAARTEAPFDYKALSLTGVDFVSGTSTIIELQPVGQPFSGTLTLAGDGPDARAPASQVLFEVVSGPPGASSVSISAVTTASGTSFPLLWRDANQPASGAGTLARPGTYVVRATLAGHEPVQETIDVVVETGNAPVTFKLARFGSLTVAPVTCSEPLTVPPCGDVGTTPVPRAEITVSGNGIQQTATLAQGTPEAEFGELPSGDYRVVVRAAGMARLTTTLTVKAEDTDAQPVFLTRLGTIRGTVWSTTARAGDPDGTRPVLRKLPGAVVTATGPGGAEFTVVTDADGAYSITGTAALEGLQTGRWSVQARLDGYTAPPAQTVDVTGPGTFEKDVTMPFTPVTVTVFVVNDLIDGEAVPGLDVVLQDGIRSVPATCPPVATGSATTTCDRGEYRFPDVLPVQSILSISGAGYRSLQVSITPPVGQPNSAVTVPLVANTNAIGGIVTGQRGSGTPVPLKDETVRLTAVPAAPTDPDAPVDPPVTSDTMTGVDGSFLFRDLTDGAYDISVEAAGYSPVTRRVTVVGGQAALVDLRLFQVTRAVTVSVTSGSDLTGTLVSLTAQDGTTLPGTIAGQPLVRSGATYTTIFNQVPEGAWTATFTGASGHPWSTTRVLDAGDTTLEATIDEVRLRLAATGPDSGAQLTVTVEGSPSDTDGAIVDLTRTVSVGASAETLYLLAGTYELTPSTVAGATVSPATVTIAPSESDRLVTFAVQSPSTTTLPALTDWEIGTAKTLVATVRGPQSSAATATGTVTFSLAGTELDVVAVDAAGRATLSGTLPAGTVPGATEVTAVYSGSTSLAGSQASRTVTVTAAGTTTTLAAPGPLTVGTPTTLSATVSAPSGGTVTGSVEFLRGGDVVATGTLAGGTATASFTPTSAGPATLSARFVASGSYAASTSAGRSVTAARGPSTTTATAPAAVGGDVTARVAWGGAPATAGTVEVSSPGGQVSCPAVSLTDGVASCSTAGLPAGTHTITVVYSGTVDRLGSQTTVQVVVPAAPPEPGETEDPDDGTP</sequence>
<dbReference type="Pfam" id="PF13620">
    <property type="entry name" value="CarboxypepD_reg"/>
    <property type="match status" value="3"/>
</dbReference>
<feature type="domain" description="Bacterial Ig-like" evidence="6">
    <location>
        <begin position="1861"/>
        <end position="1946"/>
    </location>
</feature>
<dbReference type="KEGG" id="ske:Sked_26640"/>
<name>D1BKU1_SANKS</name>
<dbReference type="OrthoDB" id="3760580at2"/>
<accession>D1BKU1</accession>
<protein>
    <recommendedName>
        <fullName evidence="2">alpha-amylase</fullName>
        <ecNumber evidence="2">3.2.1.1</ecNumber>
    </recommendedName>
    <alternativeName>
        <fullName evidence="3">1,4-alpha-D-glucan glucanohydrolase</fullName>
    </alternativeName>
</protein>
<keyword evidence="8" id="KW-1185">Reference proteome</keyword>
<dbReference type="InterPro" id="IPR017868">
    <property type="entry name" value="Filamin/ABP280_repeat-like"/>
</dbReference>
<proteinExistence type="predicted"/>
<dbReference type="RefSeq" id="WP_012867637.1">
    <property type="nucleotide sequence ID" value="NC_013521.1"/>
</dbReference>
<dbReference type="Proteomes" id="UP000000322">
    <property type="component" value="Chromosome"/>
</dbReference>
<dbReference type="STRING" id="446469.Sked_26640"/>
<feature type="domain" description="Bacterial Ig-like" evidence="6">
    <location>
        <begin position="1955"/>
        <end position="2038"/>
    </location>
</feature>
<evidence type="ECO:0000256" key="3">
    <source>
        <dbReference type="ARBA" id="ARBA00030238"/>
    </source>
</evidence>
<dbReference type="SUPFAM" id="SSF49452">
    <property type="entry name" value="Starch-binding domain-like"/>
    <property type="match status" value="4"/>
</dbReference>
<feature type="compositionally biased region" description="Low complexity" evidence="4">
    <location>
        <begin position="340"/>
        <end position="351"/>
    </location>
</feature>
<reference evidence="7 8" key="1">
    <citation type="journal article" date="2009" name="Stand. Genomic Sci.">
        <title>Complete genome sequence of Sanguibacter keddieii type strain (ST-74).</title>
        <authorList>
            <person name="Ivanova N."/>
            <person name="Sikorski J."/>
            <person name="Sims D."/>
            <person name="Brettin T."/>
            <person name="Detter J.C."/>
            <person name="Han C."/>
            <person name="Lapidus A."/>
            <person name="Copeland A."/>
            <person name="Glavina Del Rio T."/>
            <person name="Nolan M."/>
            <person name="Chen F."/>
            <person name="Lucas S."/>
            <person name="Tice H."/>
            <person name="Cheng J.F."/>
            <person name="Bruce D."/>
            <person name="Goodwin L."/>
            <person name="Pitluck S."/>
            <person name="Pati A."/>
            <person name="Mavromatis K."/>
            <person name="Chen A."/>
            <person name="Palaniappan K."/>
            <person name="D'haeseleer P."/>
            <person name="Chain P."/>
            <person name="Bristow J."/>
            <person name="Eisen J.A."/>
            <person name="Markowitz V."/>
            <person name="Hugenholtz P."/>
            <person name="Goker M."/>
            <person name="Pukall R."/>
            <person name="Klenk H.P."/>
            <person name="Kyrpides N.C."/>
        </authorList>
    </citation>
    <scope>NUCLEOTIDE SEQUENCE [LARGE SCALE GENOMIC DNA]</scope>
    <source>
        <strain evidence="8">ATCC 51767 / DSM 10542 / NCFB 3025 / ST-74</strain>
    </source>
</reference>
<dbReference type="InterPro" id="IPR013784">
    <property type="entry name" value="Carb-bd-like_fold"/>
</dbReference>
<evidence type="ECO:0000313" key="7">
    <source>
        <dbReference type="EMBL" id="ACZ22568.1"/>
    </source>
</evidence>